<gene>
    <name evidence="2" type="ORF">C8F04DRAFT_1193276</name>
</gene>
<reference evidence="2" key="1">
    <citation type="submission" date="2023-03" db="EMBL/GenBank/DDBJ databases">
        <title>Massive genome expansion in bonnet fungi (Mycena s.s.) driven by repeated elements and novel gene families across ecological guilds.</title>
        <authorList>
            <consortium name="Lawrence Berkeley National Laboratory"/>
            <person name="Harder C.B."/>
            <person name="Miyauchi S."/>
            <person name="Viragh M."/>
            <person name="Kuo A."/>
            <person name="Thoen E."/>
            <person name="Andreopoulos B."/>
            <person name="Lu D."/>
            <person name="Skrede I."/>
            <person name="Drula E."/>
            <person name="Henrissat B."/>
            <person name="Morin E."/>
            <person name="Kohler A."/>
            <person name="Barry K."/>
            <person name="LaButti K."/>
            <person name="Morin E."/>
            <person name="Salamov A."/>
            <person name="Lipzen A."/>
            <person name="Mereny Z."/>
            <person name="Hegedus B."/>
            <person name="Baldrian P."/>
            <person name="Stursova M."/>
            <person name="Weitz H."/>
            <person name="Taylor A."/>
            <person name="Grigoriev I.V."/>
            <person name="Nagy L.G."/>
            <person name="Martin F."/>
            <person name="Kauserud H."/>
        </authorList>
    </citation>
    <scope>NUCLEOTIDE SEQUENCE</scope>
    <source>
        <strain evidence="2">CBHHK200</strain>
    </source>
</reference>
<organism evidence="2 3">
    <name type="scientific">Mycena alexandri</name>
    <dbReference type="NCBI Taxonomy" id="1745969"/>
    <lineage>
        <taxon>Eukaryota</taxon>
        <taxon>Fungi</taxon>
        <taxon>Dikarya</taxon>
        <taxon>Basidiomycota</taxon>
        <taxon>Agaricomycotina</taxon>
        <taxon>Agaricomycetes</taxon>
        <taxon>Agaricomycetidae</taxon>
        <taxon>Agaricales</taxon>
        <taxon>Marasmiineae</taxon>
        <taxon>Mycenaceae</taxon>
        <taxon>Mycena</taxon>
    </lineage>
</organism>
<accession>A0AAD6S9X8</accession>
<feature type="region of interest" description="Disordered" evidence="1">
    <location>
        <begin position="107"/>
        <end position="131"/>
    </location>
</feature>
<feature type="region of interest" description="Disordered" evidence="1">
    <location>
        <begin position="1"/>
        <end position="21"/>
    </location>
</feature>
<evidence type="ECO:0000256" key="1">
    <source>
        <dbReference type="SAM" id="MobiDB-lite"/>
    </source>
</evidence>
<keyword evidence="3" id="KW-1185">Reference proteome</keyword>
<dbReference type="AlphaFoldDB" id="A0AAD6S9X8"/>
<protein>
    <submittedName>
        <fullName evidence="2">Uncharacterized protein</fullName>
    </submittedName>
</protein>
<proteinExistence type="predicted"/>
<name>A0AAD6S9X8_9AGAR</name>
<feature type="compositionally biased region" description="Polar residues" evidence="1">
    <location>
        <begin position="216"/>
        <end position="226"/>
    </location>
</feature>
<evidence type="ECO:0000313" key="3">
    <source>
        <dbReference type="Proteomes" id="UP001218188"/>
    </source>
</evidence>
<comment type="caution">
    <text evidence="2">The sequence shown here is derived from an EMBL/GenBank/DDBJ whole genome shotgun (WGS) entry which is preliminary data.</text>
</comment>
<feature type="region of interest" description="Disordered" evidence="1">
    <location>
        <begin position="172"/>
        <end position="226"/>
    </location>
</feature>
<sequence length="226" mass="25844">MELSPQVKKKKESGKSSVRLAQGHKLAVEKCRNRDGTPAAECRQRKIVSLRSAGGCQKYIWDGVHPRRSRVQRRELHLTLQVNAVEGEYERRENLRYIKLELDGEGLRERDDEENPSRQSDRSGAENLHARDGFEAKQWLQTMESQRQGDGALEDAKNIWDVWEPMSVATLERPNGTIPGRAKIVKRPSLSLGNARPRRKTRKYPRADVTQCDAAGQNQRTDLAHR</sequence>
<evidence type="ECO:0000313" key="2">
    <source>
        <dbReference type="EMBL" id="KAJ7023639.1"/>
    </source>
</evidence>
<dbReference type="Proteomes" id="UP001218188">
    <property type="component" value="Unassembled WGS sequence"/>
</dbReference>
<dbReference type="EMBL" id="JARJCM010000185">
    <property type="protein sequence ID" value="KAJ7023639.1"/>
    <property type="molecule type" value="Genomic_DNA"/>
</dbReference>